<dbReference type="Proteomes" id="UP001066276">
    <property type="component" value="Chromosome 5"/>
</dbReference>
<name>A0AAV7RS33_PLEWA</name>
<organism evidence="2 3">
    <name type="scientific">Pleurodeles waltl</name>
    <name type="common">Iberian ribbed newt</name>
    <dbReference type="NCBI Taxonomy" id="8319"/>
    <lineage>
        <taxon>Eukaryota</taxon>
        <taxon>Metazoa</taxon>
        <taxon>Chordata</taxon>
        <taxon>Craniata</taxon>
        <taxon>Vertebrata</taxon>
        <taxon>Euteleostomi</taxon>
        <taxon>Amphibia</taxon>
        <taxon>Batrachia</taxon>
        <taxon>Caudata</taxon>
        <taxon>Salamandroidea</taxon>
        <taxon>Salamandridae</taxon>
        <taxon>Pleurodelinae</taxon>
        <taxon>Pleurodeles</taxon>
    </lineage>
</organism>
<accession>A0AAV7RS33</accession>
<comment type="caution">
    <text evidence="2">The sequence shown here is derived from an EMBL/GenBank/DDBJ whole genome shotgun (WGS) entry which is preliminary data.</text>
</comment>
<proteinExistence type="predicted"/>
<reference evidence="2" key="1">
    <citation type="journal article" date="2022" name="bioRxiv">
        <title>Sequencing and chromosome-scale assembly of the giantPleurodeles waltlgenome.</title>
        <authorList>
            <person name="Brown T."/>
            <person name="Elewa A."/>
            <person name="Iarovenko S."/>
            <person name="Subramanian E."/>
            <person name="Araus A.J."/>
            <person name="Petzold A."/>
            <person name="Susuki M."/>
            <person name="Suzuki K.-i.T."/>
            <person name="Hayashi T."/>
            <person name="Toyoda A."/>
            <person name="Oliveira C."/>
            <person name="Osipova E."/>
            <person name="Leigh N.D."/>
            <person name="Simon A."/>
            <person name="Yun M.H."/>
        </authorList>
    </citation>
    <scope>NUCLEOTIDE SEQUENCE</scope>
    <source>
        <strain evidence="2">20211129_DDA</strain>
        <tissue evidence="2">Liver</tissue>
    </source>
</reference>
<gene>
    <name evidence="2" type="ORF">NDU88_007543</name>
</gene>
<dbReference type="AlphaFoldDB" id="A0AAV7RS33"/>
<feature type="compositionally biased region" description="Basic and acidic residues" evidence="1">
    <location>
        <begin position="1"/>
        <end position="17"/>
    </location>
</feature>
<keyword evidence="3" id="KW-1185">Reference proteome</keyword>
<sequence length="105" mass="11815">MQGDEERWTDTSHEGILKDANPSPHGGKEANSSEETLSHSGHRRRERPIGVLLVPARLLVEHCFRRCRTGFGLGVEEGSLTRDKRKERVCEQPHGLFLCLVPCTL</sequence>
<evidence type="ECO:0000313" key="2">
    <source>
        <dbReference type="EMBL" id="KAJ1154800.1"/>
    </source>
</evidence>
<evidence type="ECO:0000256" key="1">
    <source>
        <dbReference type="SAM" id="MobiDB-lite"/>
    </source>
</evidence>
<protein>
    <submittedName>
        <fullName evidence="2">Uncharacterized protein</fullName>
    </submittedName>
</protein>
<evidence type="ECO:0000313" key="3">
    <source>
        <dbReference type="Proteomes" id="UP001066276"/>
    </source>
</evidence>
<feature type="region of interest" description="Disordered" evidence="1">
    <location>
        <begin position="1"/>
        <end position="46"/>
    </location>
</feature>
<dbReference type="EMBL" id="JANPWB010000009">
    <property type="protein sequence ID" value="KAJ1154800.1"/>
    <property type="molecule type" value="Genomic_DNA"/>
</dbReference>